<dbReference type="SUPFAM" id="SSF54637">
    <property type="entry name" value="Thioesterase/thiol ester dehydrase-isomerase"/>
    <property type="match status" value="1"/>
</dbReference>
<dbReference type="Gene3D" id="3.10.129.10">
    <property type="entry name" value="Hotdog Thioesterase"/>
    <property type="match status" value="1"/>
</dbReference>
<dbReference type="PANTHER" id="PTHR43437">
    <property type="entry name" value="HYDROXYACYL-THIOESTER DEHYDRATASE TYPE 2, MITOCHONDRIAL-RELATED"/>
    <property type="match status" value="1"/>
</dbReference>
<accession>A0A1D3TS98</accession>
<dbReference type="Proteomes" id="UP000199315">
    <property type="component" value="Unassembled WGS sequence"/>
</dbReference>
<dbReference type="GO" id="GO:0006633">
    <property type="term" value="P:fatty acid biosynthetic process"/>
    <property type="evidence" value="ECO:0007669"/>
    <property type="project" value="TreeGrafter"/>
</dbReference>
<proteinExistence type="predicted"/>
<evidence type="ECO:0000259" key="1">
    <source>
        <dbReference type="Pfam" id="PF01575"/>
    </source>
</evidence>
<dbReference type="GO" id="GO:0019171">
    <property type="term" value="F:(3R)-hydroxyacyl-[acyl-carrier-protein] dehydratase activity"/>
    <property type="evidence" value="ECO:0007669"/>
    <property type="project" value="TreeGrafter"/>
</dbReference>
<dbReference type="PANTHER" id="PTHR43437:SF3">
    <property type="entry name" value="HYDROXYACYL-THIOESTER DEHYDRATASE TYPE 2, MITOCHONDRIAL"/>
    <property type="match status" value="1"/>
</dbReference>
<dbReference type="Pfam" id="PF01575">
    <property type="entry name" value="MaoC_dehydratas"/>
    <property type="match status" value="1"/>
</dbReference>
<dbReference type="InterPro" id="IPR002539">
    <property type="entry name" value="MaoC-like_dom"/>
</dbReference>
<sequence>MNAFSYDEILIGHAYEFTADIRDEEQNMFCRLSGDVNPLHRDREFAVGRGFKDRVVYGMLTASYYSTLVGVFLPGERCLIHEMELKFTKPVYINDTLTIRGEVTEKNDTFQLLTIKATIRNQLGLTVSKAKIRVSV</sequence>
<feature type="domain" description="MaoC-like" evidence="1">
    <location>
        <begin position="17"/>
        <end position="115"/>
    </location>
</feature>
<dbReference type="RefSeq" id="WP_091232175.1">
    <property type="nucleotide sequence ID" value="NZ_FMKA01000006.1"/>
</dbReference>
<dbReference type="OrthoDB" id="9801625at2"/>
<reference evidence="2 3" key="1">
    <citation type="submission" date="2016-09" db="EMBL/GenBank/DDBJ databases">
        <authorList>
            <person name="Capua I."/>
            <person name="De Benedictis P."/>
            <person name="Joannis T."/>
            <person name="Lombin L.H."/>
            <person name="Cattoli G."/>
        </authorList>
    </citation>
    <scope>NUCLEOTIDE SEQUENCE [LARGE SCALE GENOMIC DNA]</scope>
    <source>
        <strain evidence="2 3">GluBS11</strain>
    </source>
</reference>
<keyword evidence="3" id="KW-1185">Reference proteome</keyword>
<dbReference type="AlphaFoldDB" id="A0A1D3TS98"/>
<dbReference type="STRING" id="1619234.SAMN05421730_100613"/>
<evidence type="ECO:0000313" key="3">
    <source>
        <dbReference type="Proteomes" id="UP000199315"/>
    </source>
</evidence>
<dbReference type="InterPro" id="IPR050965">
    <property type="entry name" value="UPF0336/Enoyl-CoA_hydratase"/>
</dbReference>
<dbReference type="EMBL" id="FMKA01000006">
    <property type="protein sequence ID" value="SCP96712.1"/>
    <property type="molecule type" value="Genomic_DNA"/>
</dbReference>
<evidence type="ECO:0000313" key="2">
    <source>
        <dbReference type="EMBL" id="SCP96712.1"/>
    </source>
</evidence>
<organism evidence="2 3">
    <name type="scientific">Anaerobium acetethylicum</name>
    <dbReference type="NCBI Taxonomy" id="1619234"/>
    <lineage>
        <taxon>Bacteria</taxon>
        <taxon>Bacillati</taxon>
        <taxon>Bacillota</taxon>
        <taxon>Clostridia</taxon>
        <taxon>Lachnospirales</taxon>
        <taxon>Lachnospiraceae</taxon>
        <taxon>Anaerobium</taxon>
    </lineage>
</organism>
<name>A0A1D3TS98_9FIRM</name>
<protein>
    <submittedName>
        <fullName evidence="2">3-hydroxybutyryl-CoA dehydratase</fullName>
    </submittedName>
</protein>
<dbReference type="InterPro" id="IPR029069">
    <property type="entry name" value="HotDog_dom_sf"/>
</dbReference>
<gene>
    <name evidence="2" type="ORF">SAMN05421730_100613</name>
</gene>